<reference evidence="1 2" key="1">
    <citation type="submission" date="2021-06" db="EMBL/GenBank/DDBJ databases">
        <authorList>
            <person name="Kallberg Y."/>
            <person name="Tangrot J."/>
            <person name="Rosling A."/>
        </authorList>
    </citation>
    <scope>NUCLEOTIDE SEQUENCE [LARGE SCALE GENOMIC DNA]</scope>
    <source>
        <strain evidence="1 2">120-4 pot B 10/14</strain>
    </source>
</reference>
<keyword evidence="2" id="KW-1185">Reference proteome</keyword>
<gene>
    <name evidence="1" type="ORF">GMARGA_LOCUS4866</name>
</gene>
<proteinExistence type="predicted"/>
<dbReference type="Proteomes" id="UP000789901">
    <property type="component" value="Unassembled WGS sequence"/>
</dbReference>
<evidence type="ECO:0000313" key="1">
    <source>
        <dbReference type="EMBL" id="CAG8557755.1"/>
    </source>
</evidence>
<evidence type="ECO:0000313" key="2">
    <source>
        <dbReference type="Proteomes" id="UP000789901"/>
    </source>
</evidence>
<protein>
    <submittedName>
        <fullName evidence="1">12361_t:CDS:1</fullName>
    </submittedName>
</protein>
<dbReference type="EMBL" id="CAJVQB010001977">
    <property type="protein sequence ID" value="CAG8557755.1"/>
    <property type="molecule type" value="Genomic_DNA"/>
</dbReference>
<name>A0ABN7UBS8_GIGMA</name>
<organism evidence="1 2">
    <name type="scientific">Gigaspora margarita</name>
    <dbReference type="NCBI Taxonomy" id="4874"/>
    <lineage>
        <taxon>Eukaryota</taxon>
        <taxon>Fungi</taxon>
        <taxon>Fungi incertae sedis</taxon>
        <taxon>Mucoromycota</taxon>
        <taxon>Glomeromycotina</taxon>
        <taxon>Glomeromycetes</taxon>
        <taxon>Diversisporales</taxon>
        <taxon>Gigasporaceae</taxon>
        <taxon>Gigaspora</taxon>
    </lineage>
</organism>
<sequence>MKQASSVVSLAGELASKIDNLKVYSTADFDKHEEAAIADELSGTTVVINTIIDKLLRETAEFIEKFLTGNT</sequence>
<accession>A0ABN7UBS8</accession>
<comment type="caution">
    <text evidence="1">The sequence shown here is derived from an EMBL/GenBank/DDBJ whole genome shotgun (WGS) entry which is preliminary data.</text>
</comment>